<keyword evidence="1" id="KW-0812">Transmembrane</keyword>
<feature type="domain" description="DUF802" evidence="2">
    <location>
        <begin position="320"/>
        <end position="372"/>
    </location>
</feature>
<dbReference type="AlphaFoldDB" id="A0A7Y9IYZ0"/>
<evidence type="ECO:0000313" key="3">
    <source>
        <dbReference type="EMBL" id="NYE85599.1"/>
    </source>
</evidence>
<keyword evidence="1" id="KW-0472">Membrane</keyword>
<feature type="transmembrane region" description="Helical" evidence="1">
    <location>
        <begin position="31"/>
        <end position="50"/>
    </location>
</feature>
<proteinExistence type="predicted"/>
<dbReference type="Pfam" id="PF05650">
    <property type="entry name" value="DUF802"/>
    <property type="match status" value="2"/>
</dbReference>
<dbReference type="Proteomes" id="UP000542125">
    <property type="component" value="Unassembled WGS sequence"/>
</dbReference>
<evidence type="ECO:0000313" key="4">
    <source>
        <dbReference type="Proteomes" id="UP000542125"/>
    </source>
</evidence>
<keyword evidence="4" id="KW-1185">Reference proteome</keyword>
<feature type="domain" description="DUF802" evidence="2">
    <location>
        <begin position="375"/>
        <end position="427"/>
    </location>
</feature>
<dbReference type="InterPro" id="IPR008520">
    <property type="entry name" value="DUF802"/>
</dbReference>
<evidence type="ECO:0000259" key="2">
    <source>
        <dbReference type="Pfam" id="PF05650"/>
    </source>
</evidence>
<organism evidence="3 4">
    <name type="scientific">Pigmentiphaga litoralis</name>
    <dbReference type="NCBI Taxonomy" id="516702"/>
    <lineage>
        <taxon>Bacteria</taxon>
        <taxon>Pseudomonadati</taxon>
        <taxon>Pseudomonadota</taxon>
        <taxon>Betaproteobacteria</taxon>
        <taxon>Burkholderiales</taxon>
        <taxon>Alcaligenaceae</taxon>
        <taxon>Pigmentiphaga</taxon>
    </lineage>
</organism>
<dbReference type="EMBL" id="JACBYR010000002">
    <property type="protein sequence ID" value="NYE85599.1"/>
    <property type="molecule type" value="Genomic_DNA"/>
</dbReference>
<protein>
    <recommendedName>
        <fullName evidence="2">DUF802 domain-containing protein</fullName>
    </recommendedName>
</protein>
<evidence type="ECO:0000256" key="1">
    <source>
        <dbReference type="SAM" id="Phobius"/>
    </source>
</evidence>
<reference evidence="3 4" key="1">
    <citation type="submission" date="2020-07" db="EMBL/GenBank/DDBJ databases">
        <title>Genomic Encyclopedia of Type Strains, Phase IV (KMG-V): Genome sequencing to study the core and pangenomes of soil and plant-associated prokaryotes.</title>
        <authorList>
            <person name="Whitman W."/>
        </authorList>
    </citation>
    <scope>NUCLEOTIDE SEQUENCE [LARGE SCALE GENOMIC DNA]</scope>
    <source>
        <strain evidence="3 4">SAS40</strain>
    </source>
</reference>
<comment type="caution">
    <text evidence="3">The sequence shown here is derived from an EMBL/GenBank/DDBJ whole genome shotgun (WGS) entry which is preliminary data.</text>
</comment>
<feature type="transmembrane region" description="Helical" evidence="1">
    <location>
        <begin position="106"/>
        <end position="128"/>
    </location>
</feature>
<gene>
    <name evidence="3" type="ORF">FHW18_004906</name>
</gene>
<dbReference type="RefSeq" id="WP_179589659.1">
    <property type="nucleotide sequence ID" value="NZ_JACBYR010000002.1"/>
</dbReference>
<keyword evidence="1" id="KW-1133">Transmembrane helix</keyword>
<sequence length="1217" mass="129472">MTRFIPYVVFVVGLAVAGWIGAGYLTANPLALAVTLLIVAVYLLGALELYRYQMATGTLTRAIAGLKEAPGRLGDWIDTVHPTLRNAVRLRVEGERTGLPAPTLTPYLVGLLVLLGMLGTFLGMVATLRGTGLALESSTDLEAIRASLAEPVKGLGFAFGTSVAGVATSAMLGLIAALCRRERIQAARSLDGLLAGSLRAFSLTHRREESFKLLQRQADLMPTVVDRLEAMMTTITQQTQALNDRLVAQQDVFHGKADAAYTRLAASVEQSLKDSVVEGVRSAGAAIQPAVEATMASVARETAVLHESVTQAVQRQLDGLSTRFETSTATVADIWKGAVAEQRQASEALTADLRQSLDAFAGTFDTRSSRLLDEVAARMDGVADTVAAKWETALAHQSVASKKLAEDNQLALTAASAGFAQQAASLVSTLSTSHDQLRTELATQDAQRLSAWTGALDQLAGSLRDEWKDVGAASAGHQQQICDALAETARTIAAQTQTHATATLAEIDRLVQAAADAPKAALALQSELAEQDAQRLTAWTTSLAEMAATLRAEWQQAGSVTATRQQDIVDALAAAARDMTQEARAHSQTTLAEIERLVQVAAAAPNAAAALQADLAAQDQQRLAAWTASLAAMATGLREEWQQAGASSASRQQDVCDVLALTAREIAEQTQAHTATTLAEITRLVDVAADAPKAAAALQAELAAQDQQRLAAWTESLADMAATLREEWQQAGTHTTDRQQAMYDAIATTAREMAEQTQAHASKTLAEINRLVDVAAAAPQAAAALQSELAAQDQQRLAAWTASLAEMAATLREEWQQAGTHTTTRQQAMYDAIAQTTRDMTDQAKTHASTTLAEIDRLVQVAADAPKAAAALQAELAAQDQQRLSAWTASLAAMATTLRDEWEQAGTHTTDRQQAMYDAITTTAREMAEQTQAHATTTLAEIDRLVQVAAEAPKAAAALQAELAGQDQQRLAAWTGSLTDMVTTLRQEWAQAGDQVTRQQRDICDALAQTARDITADTKAHASETIAEMARLVQAASEAPKAAADVITEVRQKLSDSMARDNVMLEERSRLLETLGTLLDAVNHASTEQRTAVDALVTTSSDMLERVGSRFTEQVESETGKLTEVAAQVTGSALEVASLGEAFGTAVQLFSQSNESLVGNLQRLEAALEKTTTRSDEQLAYYVAQAREVIDLSMLAQKQIVDDLQQLAGQRAGAAAT</sequence>
<name>A0A7Y9IYZ0_9BURK</name>
<accession>A0A7Y9IYZ0</accession>
<feature type="transmembrane region" description="Helical" evidence="1">
    <location>
        <begin position="7"/>
        <end position="25"/>
    </location>
</feature>